<evidence type="ECO:0000313" key="3">
    <source>
        <dbReference type="EMBL" id="CAF1017827.1"/>
    </source>
</evidence>
<dbReference type="AlphaFoldDB" id="A0A814GQG2"/>
<sequence>MPPAGESNAECRSVDIQLYTWLGPGFESGECWYQGHRFINGATWGRIDIADAPYCVCEQGKVRIFYSQLRAEKPAVIAADSLTILGPAHGSSPSSNDLAHWPIPNIPTIQQRSVLCSSNRLGVRVRSRDGCVGCKCSKNGHWLCRKPPSTLLKKNRTTNVRQRTNRPRTTTPRNHHYPYSDSSNSVNVRLHVRSSHVRPQCSNNTIPQYCVLIERISSSSSPSNISEKSSRYIEIPRETSWIDKSKCTQCSCTLNGRLTCEFLHDRCSRACLIHKSQPISIIYYFPSGSKWLTPPNDKCRSCICVNGQRTCINCDQTVKIDIAAAATALNNIQKRPAIGEYSLLPLKSQSAKTTPCLLQINTSSHRLILPGQKTWFKERCYICSKHSSRLLSC</sequence>
<dbReference type="EMBL" id="CAJNON010000136">
    <property type="protein sequence ID" value="CAF1017827.1"/>
    <property type="molecule type" value="Genomic_DNA"/>
</dbReference>
<evidence type="ECO:0000313" key="6">
    <source>
        <dbReference type="Proteomes" id="UP000663845"/>
    </source>
</evidence>
<feature type="compositionally biased region" description="Low complexity" evidence="1">
    <location>
        <begin position="157"/>
        <end position="172"/>
    </location>
</feature>
<dbReference type="OrthoDB" id="9984976at2759"/>
<dbReference type="EMBL" id="CAJOAY010001302">
    <property type="protein sequence ID" value="CAF3824606.1"/>
    <property type="molecule type" value="Genomic_DNA"/>
</dbReference>
<evidence type="ECO:0000313" key="4">
    <source>
        <dbReference type="EMBL" id="CAF3824606.1"/>
    </source>
</evidence>
<evidence type="ECO:0000313" key="5">
    <source>
        <dbReference type="EMBL" id="CAF3849497.1"/>
    </source>
</evidence>
<proteinExistence type="predicted"/>
<dbReference type="Proteomes" id="UP000663881">
    <property type="component" value="Unassembled WGS sequence"/>
</dbReference>
<evidence type="ECO:0000256" key="1">
    <source>
        <dbReference type="SAM" id="MobiDB-lite"/>
    </source>
</evidence>
<accession>A0A814GQG2</accession>
<feature type="region of interest" description="Disordered" evidence="1">
    <location>
        <begin position="156"/>
        <end position="182"/>
    </location>
</feature>
<dbReference type="EMBL" id="CAJOAZ010001730">
    <property type="protein sequence ID" value="CAF3849497.1"/>
    <property type="molecule type" value="Genomic_DNA"/>
</dbReference>
<gene>
    <name evidence="2" type="ORF">JYZ213_LOCUS15904</name>
    <name evidence="4" type="ORF">OKA104_LOCUS19900</name>
    <name evidence="5" type="ORF">OXD698_LOCUS21193</name>
    <name evidence="3" type="ORF">VCS650_LOCUS15624</name>
</gene>
<dbReference type="Proteomes" id="UP000663844">
    <property type="component" value="Unassembled WGS sequence"/>
</dbReference>
<evidence type="ECO:0000313" key="2">
    <source>
        <dbReference type="EMBL" id="CAF0999320.1"/>
    </source>
</evidence>
<comment type="caution">
    <text evidence="2">The sequence shown here is derived from an EMBL/GenBank/DDBJ whole genome shotgun (WGS) entry which is preliminary data.</text>
</comment>
<name>A0A814GQG2_9BILA</name>
<protein>
    <submittedName>
        <fullName evidence="2">Uncharacterized protein</fullName>
    </submittedName>
</protein>
<dbReference type="Proteomes" id="UP000663845">
    <property type="component" value="Unassembled WGS sequence"/>
</dbReference>
<dbReference type="EMBL" id="CAJNOG010000140">
    <property type="protein sequence ID" value="CAF0999320.1"/>
    <property type="molecule type" value="Genomic_DNA"/>
</dbReference>
<organism evidence="2 6">
    <name type="scientific">Adineta steineri</name>
    <dbReference type="NCBI Taxonomy" id="433720"/>
    <lineage>
        <taxon>Eukaryota</taxon>
        <taxon>Metazoa</taxon>
        <taxon>Spiralia</taxon>
        <taxon>Gnathifera</taxon>
        <taxon>Rotifera</taxon>
        <taxon>Eurotatoria</taxon>
        <taxon>Bdelloidea</taxon>
        <taxon>Adinetida</taxon>
        <taxon>Adinetidae</taxon>
        <taxon>Adineta</taxon>
    </lineage>
</organism>
<reference evidence="2" key="1">
    <citation type="submission" date="2021-02" db="EMBL/GenBank/DDBJ databases">
        <authorList>
            <person name="Nowell W R."/>
        </authorList>
    </citation>
    <scope>NUCLEOTIDE SEQUENCE</scope>
</reference>
<dbReference type="Proteomes" id="UP000663891">
    <property type="component" value="Unassembled WGS sequence"/>
</dbReference>